<sequence>MERINPKRAQTPSPDMQRAAALCGLGALAYLAAESALSGLLGPSVEGLPPAAGELVALGKNLLALAAPFLLVLACPPGAPVRLRRPRRGMLPVLFVLFWGLTMAGNLASSGLLALLGEAGGAELADAPAALIWLRLALVPAVGEELLFRGLMQGYLRPWGSRAAVWGQAVLFALLHGDAPACLSALLSGLALGLCAETSGGLLPGMAFHLYNNTLALLSQTGAGSAWVQPLLLFGLPAAALMAWAIKPGRPPRLQGTGAGVLIRCPGYGLAVVLLAMQMLHATFT</sequence>
<feature type="domain" description="CAAX prenyl protease 2/Lysostaphin resistance protein A-like" evidence="2">
    <location>
        <begin position="129"/>
        <end position="214"/>
    </location>
</feature>
<dbReference type="RefSeq" id="WP_082669638.1">
    <property type="nucleotide sequence ID" value="NZ_CABKVM010000018.1"/>
</dbReference>
<evidence type="ECO:0000313" key="4">
    <source>
        <dbReference type="Proteomes" id="UP000295184"/>
    </source>
</evidence>
<protein>
    <submittedName>
        <fullName evidence="3">Membrane protease YdiL (CAAX protease family)</fullName>
    </submittedName>
</protein>
<dbReference type="GO" id="GO:0006508">
    <property type="term" value="P:proteolysis"/>
    <property type="evidence" value="ECO:0007669"/>
    <property type="project" value="UniProtKB-KW"/>
</dbReference>
<dbReference type="InterPro" id="IPR003675">
    <property type="entry name" value="Rce1/LyrA-like_dom"/>
</dbReference>
<evidence type="ECO:0000259" key="2">
    <source>
        <dbReference type="Pfam" id="PF02517"/>
    </source>
</evidence>
<evidence type="ECO:0000313" key="3">
    <source>
        <dbReference type="EMBL" id="TCL56392.1"/>
    </source>
</evidence>
<keyword evidence="3" id="KW-0378">Hydrolase</keyword>
<feature type="transmembrane region" description="Helical" evidence="1">
    <location>
        <begin position="93"/>
        <end position="117"/>
    </location>
</feature>
<dbReference type="EMBL" id="SLUM01000013">
    <property type="protein sequence ID" value="TCL56392.1"/>
    <property type="molecule type" value="Genomic_DNA"/>
</dbReference>
<feature type="transmembrane region" description="Helical" evidence="1">
    <location>
        <begin position="129"/>
        <end position="148"/>
    </location>
</feature>
<feature type="transmembrane region" description="Helical" evidence="1">
    <location>
        <begin position="62"/>
        <end position="81"/>
    </location>
</feature>
<dbReference type="AlphaFoldDB" id="A0A4V2QBH0"/>
<gene>
    <name evidence="3" type="ORF">EDD77_11350</name>
</gene>
<keyword evidence="1" id="KW-0812">Transmembrane</keyword>
<proteinExistence type="predicted"/>
<evidence type="ECO:0000256" key="1">
    <source>
        <dbReference type="SAM" id="Phobius"/>
    </source>
</evidence>
<reference evidence="3 4" key="1">
    <citation type="submission" date="2019-03" db="EMBL/GenBank/DDBJ databases">
        <title>Genomic Encyclopedia of Type Strains, Phase IV (KMG-IV): sequencing the most valuable type-strain genomes for metagenomic binning, comparative biology and taxonomic classification.</title>
        <authorList>
            <person name="Goeker M."/>
        </authorList>
    </citation>
    <scope>NUCLEOTIDE SEQUENCE [LARGE SCALE GENOMIC DNA]</scope>
    <source>
        <strain evidence="3 4">DSM 100451</strain>
    </source>
</reference>
<dbReference type="GO" id="GO:0004175">
    <property type="term" value="F:endopeptidase activity"/>
    <property type="evidence" value="ECO:0007669"/>
    <property type="project" value="UniProtKB-ARBA"/>
</dbReference>
<keyword evidence="3" id="KW-0645">Protease</keyword>
<accession>A0A4V2QBH0</accession>
<organism evidence="3 4">
    <name type="scientific">Allofournierella massiliensis</name>
    <dbReference type="NCBI Taxonomy" id="1650663"/>
    <lineage>
        <taxon>Bacteria</taxon>
        <taxon>Bacillati</taxon>
        <taxon>Bacillota</taxon>
        <taxon>Clostridia</taxon>
        <taxon>Eubacteriales</taxon>
        <taxon>Oscillospiraceae</taxon>
        <taxon>Allofournierella</taxon>
    </lineage>
</organism>
<dbReference type="Proteomes" id="UP000295184">
    <property type="component" value="Unassembled WGS sequence"/>
</dbReference>
<dbReference type="Pfam" id="PF02517">
    <property type="entry name" value="Rce1-like"/>
    <property type="match status" value="1"/>
</dbReference>
<comment type="caution">
    <text evidence="3">The sequence shown here is derived from an EMBL/GenBank/DDBJ whole genome shotgun (WGS) entry which is preliminary data.</text>
</comment>
<feature type="transmembrane region" description="Helical" evidence="1">
    <location>
        <begin position="227"/>
        <end position="246"/>
    </location>
</feature>
<dbReference type="OrthoDB" id="4177129at2"/>
<feature type="transmembrane region" description="Helical" evidence="1">
    <location>
        <begin position="267"/>
        <end position="284"/>
    </location>
</feature>
<name>A0A4V2QBH0_9FIRM</name>
<keyword evidence="1" id="KW-0472">Membrane</keyword>
<dbReference type="GO" id="GO:0080120">
    <property type="term" value="P:CAAX-box protein maturation"/>
    <property type="evidence" value="ECO:0007669"/>
    <property type="project" value="UniProtKB-ARBA"/>
</dbReference>
<dbReference type="STRING" id="1650663.GCA_001486665_02569"/>
<keyword evidence="1" id="KW-1133">Transmembrane helix</keyword>